<evidence type="ECO:0000313" key="3">
    <source>
        <dbReference type="Proteomes" id="UP001362999"/>
    </source>
</evidence>
<comment type="caution">
    <text evidence="2">The sequence shown here is derived from an EMBL/GenBank/DDBJ whole genome shotgun (WGS) entry which is preliminary data.</text>
</comment>
<dbReference type="AlphaFoldDB" id="A0AAW0B245"/>
<protein>
    <recommendedName>
        <fullName evidence="4">Secreted protein</fullName>
    </recommendedName>
</protein>
<proteinExistence type="predicted"/>
<evidence type="ECO:0008006" key="4">
    <source>
        <dbReference type="Google" id="ProtNLM"/>
    </source>
</evidence>
<keyword evidence="1" id="KW-0732">Signal</keyword>
<dbReference type="Proteomes" id="UP001362999">
    <property type="component" value="Unassembled WGS sequence"/>
</dbReference>
<feature type="chain" id="PRO_5043620284" description="Secreted protein" evidence="1">
    <location>
        <begin position="17"/>
        <end position="78"/>
    </location>
</feature>
<keyword evidence="3" id="KW-1185">Reference proteome</keyword>
<feature type="signal peptide" evidence="1">
    <location>
        <begin position="1"/>
        <end position="16"/>
    </location>
</feature>
<organism evidence="2 3">
    <name type="scientific">Favolaschia claudopus</name>
    <dbReference type="NCBI Taxonomy" id="2862362"/>
    <lineage>
        <taxon>Eukaryota</taxon>
        <taxon>Fungi</taxon>
        <taxon>Dikarya</taxon>
        <taxon>Basidiomycota</taxon>
        <taxon>Agaricomycotina</taxon>
        <taxon>Agaricomycetes</taxon>
        <taxon>Agaricomycetidae</taxon>
        <taxon>Agaricales</taxon>
        <taxon>Marasmiineae</taxon>
        <taxon>Mycenaceae</taxon>
        <taxon>Favolaschia</taxon>
    </lineage>
</organism>
<evidence type="ECO:0000256" key="1">
    <source>
        <dbReference type="SAM" id="SignalP"/>
    </source>
</evidence>
<gene>
    <name evidence="2" type="ORF">R3P38DRAFT_2976379</name>
</gene>
<accession>A0AAW0B245</accession>
<name>A0AAW0B245_9AGAR</name>
<dbReference type="EMBL" id="JAWWNJ010000044">
    <property type="protein sequence ID" value="KAK7019297.1"/>
    <property type="molecule type" value="Genomic_DNA"/>
</dbReference>
<reference evidence="2 3" key="1">
    <citation type="journal article" date="2024" name="J Genomics">
        <title>Draft genome sequencing and assembly of Favolaschia claudopus CIRM-BRFM 2984 isolated from oak limbs.</title>
        <authorList>
            <person name="Navarro D."/>
            <person name="Drula E."/>
            <person name="Chaduli D."/>
            <person name="Cazenave R."/>
            <person name="Ahrendt S."/>
            <person name="Wang J."/>
            <person name="Lipzen A."/>
            <person name="Daum C."/>
            <person name="Barry K."/>
            <person name="Grigoriev I.V."/>
            <person name="Favel A."/>
            <person name="Rosso M.N."/>
            <person name="Martin F."/>
        </authorList>
    </citation>
    <scope>NUCLEOTIDE SEQUENCE [LARGE SCALE GENOMIC DNA]</scope>
    <source>
        <strain evidence="2 3">CIRM-BRFM 2984</strain>
    </source>
</reference>
<sequence>MISGLVLTALVKIMAALSTFRPIQTKIKTAPIQAIQLVKDYRVGGAPSGKVDCTPLTKGFVGSRTRPCLPVFQSRHFI</sequence>
<evidence type="ECO:0000313" key="2">
    <source>
        <dbReference type="EMBL" id="KAK7019297.1"/>
    </source>
</evidence>